<keyword evidence="1" id="KW-0732">Signal</keyword>
<reference evidence="2 3" key="1">
    <citation type="submission" date="2017-05" db="EMBL/GenBank/DDBJ databases">
        <authorList>
            <person name="Varghese N."/>
            <person name="Submissions S."/>
        </authorList>
    </citation>
    <scope>NUCLEOTIDE SEQUENCE [LARGE SCALE GENOMIC DNA]</scope>
    <source>
        <strain evidence="2 3">DSM 21985</strain>
    </source>
</reference>
<feature type="chain" id="PRO_5021893126" description="Long-chain fatty acid transport protein" evidence="1">
    <location>
        <begin position="21"/>
        <end position="389"/>
    </location>
</feature>
<keyword evidence="3" id="KW-1185">Reference proteome</keyword>
<evidence type="ECO:0000256" key="1">
    <source>
        <dbReference type="SAM" id="SignalP"/>
    </source>
</evidence>
<proteinExistence type="predicted"/>
<evidence type="ECO:0000313" key="3">
    <source>
        <dbReference type="Proteomes" id="UP000317557"/>
    </source>
</evidence>
<name>A0A521F217_9BACT</name>
<gene>
    <name evidence="2" type="ORF">SAMN06265219_11489</name>
</gene>
<evidence type="ECO:0000313" key="2">
    <source>
        <dbReference type="EMBL" id="SMO89671.1"/>
    </source>
</evidence>
<evidence type="ECO:0008006" key="4">
    <source>
        <dbReference type="Google" id="ProtNLM"/>
    </source>
</evidence>
<dbReference type="Proteomes" id="UP000317557">
    <property type="component" value="Unassembled WGS sequence"/>
</dbReference>
<feature type="signal peptide" evidence="1">
    <location>
        <begin position="1"/>
        <end position="20"/>
    </location>
</feature>
<dbReference type="OrthoDB" id="9758448at2"/>
<sequence>MRIIFTFLLMAMGLSATSLAQLNKAAFPFSYLNTNIKSLSLGNATVSLNGIGNEEINPAVAAQEGVLQIIPIWDLYIGRYRLLFKQRGLSTNYRFSNSTVGLSIHLNKVRLSTGHAFSAPYLYKVPNDEIYIRSNYSYSFQSGVTLGAGLNYLYSSEAPRSQISTQKIKKTHSFSIDLGAKYQLQNIQVGMFSFEPHMGLALTDFGRPAHYIYEDSKFPLPTVLRMGGAANIELDKRVYGLNLIELTAVQNVSKIMARMKDQPDEYGHRNEAMNPFKALIKSWGTYKYRIRSGMMKHNLSEQLWWHSGVELKLLEALNIRWGYQKAGEAEKSLSYWALGGGIDLYYLVFDYTYLNNKEEDLLEGHHWQITGRIPLDGTRSDTILNALFN</sequence>
<dbReference type="RefSeq" id="WP_142455542.1">
    <property type="nucleotide sequence ID" value="NZ_FXTP01000014.1"/>
</dbReference>
<dbReference type="AlphaFoldDB" id="A0A521F217"/>
<accession>A0A521F217</accession>
<protein>
    <recommendedName>
        <fullName evidence="4">Long-chain fatty acid transport protein</fullName>
    </recommendedName>
</protein>
<organism evidence="2 3">
    <name type="scientific">Gracilimonas mengyeensis</name>
    <dbReference type="NCBI Taxonomy" id="1302730"/>
    <lineage>
        <taxon>Bacteria</taxon>
        <taxon>Pseudomonadati</taxon>
        <taxon>Balneolota</taxon>
        <taxon>Balneolia</taxon>
        <taxon>Balneolales</taxon>
        <taxon>Balneolaceae</taxon>
        <taxon>Gracilimonas</taxon>
    </lineage>
</organism>
<dbReference type="EMBL" id="FXTP01000014">
    <property type="protein sequence ID" value="SMO89671.1"/>
    <property type="molecule type" value="Genomic_DNA"/>
</dbReference>